<organism evidence="1 2">
    <name type="scientific">Protopolystoma xenopodis</name>
    <dbReference type="NCBI Taxonomy" id="117903"/>
    <lineage>
        <taxon>Eukaryota</taxon>
        <taxon>Metazoa</taxon>
        <taxon>Spiralia</taxon>
        <taxon>Lophotrochozoa</taxon>
        <taxon>Platyhelminthes</taxon>
        <taxon>Monogenea</taxon>
        <taxon>Polyopisthocotylea</taxon>
        <taxon>Polystomatidea</taxon>
        <taxon>Polystomatidae</taxon>
        <taxon>Protopolystoma</taxon>
    </lineage>
</organism>
<sequence length="125" mass="14349">MGPLWYELAQHVSHHNSLISQSRVSPWEWRFHLSSTLLHRIAFLSSSFTQHRRHGRSWEFHSLLLGSCSLYSASSIDLQIQLNIHLLGLPKIGLHSRLFISPGASSDWGCNLPLERLQIDSFRAH</sequence>
<evidence type="ECO:0000313" key="2">
    <source>
        <dbReference type="Proteomes" id="UP000784294"/>
    </source>
</evidence>
<dbReference type="Proteomes" id="UP000784294">
    <property type="component" value="Unassembled WGS sequence"/>
</dbReference>
<keyword evidence="2" id="KW-1185">Reference proteome</keyword>
<gene>
    <name evidence="1" type="ORF">PXEA_LOCUS19439</name>
</gene>
<evidence type="ECO:0000313" key="1">
    <source>
        <dbReference type="EMBL" id="VEL25999.1"/>
    </source>
</evidence>
<dbReference type="EMBL" id="CAAALY010077472">
    <property type="protein sequence ID" value="VEL25999.1"/>
    <property type="molecule type" value="Genomic_DNA"/>
</dbReference>
<dbReference type="AlphaFoldDB" id="A0A448X1Z7"/>
<protein>
    <submittedName>
        <fullName evidence="1">Uncharacterized protein</fullName>
    </submittedName>
</protein>
<reference evidence="1" key="1">
    <citation type="submission" date="2018-11" db="EMBL/GenBank/DDBJ databases">
        <authorList>
            <consortium name="Pathogen Informatics"/>
        </authorList>
    </citation>
    <scope>NUCLEOTIDE SEQUENCE</scope>
</reference>
<comment type="caution">
    <text evidence="1">The sequence shown here is derived from an EMBL/GenBank/DDBJ whole genome shotgun (WGS) entry which is preliminary data.</text>
</comment>
<accession>A0A448X1Z7</accession>
<name>A0A448X1Z7_9PLAT</name>
<proteinExistence type="predicted"/>